<sequence>MTEGDADNLFKVQKIPRIPRNSRTTILLKQVKVHFEKEYRLNSCSFYFEPKMLTKDFINMVIKRVNEDMKNINFQENNKGFLLAPLREMDNSYILQICDENGIPDEDFPPLEPLSTIGEFGSLDFILRDNPDCYSSILARRRSRRKSRASRSSKTQVMVKLYFQICGYEGVSATYITKLGTKVKDFLVVVLNDRNNKRKEGDVVLSYELSNYSLEIADENGVSCSTIGVDIESNFQGIGDVFILRGKGHYSPKDCQMKKAEPQESLL</sequence>
<dbReference type="RefSeq" id="XP_004259567.1">
    <property type="nucleotide sequence ID" value="XM_004259519.1"/>
</dbReference>
<proteinExistence type="predicted"/>
<dbReference type="GeneID" id="14891669"/>
<dbReference type="EMBL" id="KB206332">
    <property type="protein sequence ID" value="ELP92796.1"/>
    <property type="molecule type" value="Genomic_DNA"/>
</dbReference>
<accession>A0A0A1UC28</accession>
<dbReference type="OrthoDB" id="241990at2759"/>
<dbReference type="Proteomes" id="UP000014680">
    <property type="component" value="Unassembled WGS sequence"/>
</dbReference>
<dbReference type="KEGG" id="eiv:EIN_372180"/>
<evidence type="ECO:0000313" key="1">
    <source>
        <dbReference type="EMBL" id="ELP92796.1"/>
    </source>
</evidence>
<keyword evidence="2" id="KW-1185">Reference proteome</keyword>
<protein>
    <submittedName>
        <fullName evidence="1">Uncharacterized protein</fullName>
    </submittedName>
</protein>
<gene>
    <name evidence="1" type="ORF">EIN_372180</name>
</gene>
<name>A0A0A1UC28_ENTIV</name>
<dbReference type="VEuPathDB" id="AmoebaDB:EIN_372180"/>
<dbReference type="AlphaFoldDB" id="A0A0A1UC28"/>
<organism evidence="1 2">
    <name type="scientific">Entamoeba invadens IP1</name>
    <dbReference type="NCBI Taxonomy" id="370355"/>
    <lineage>
        <taxon>Eukaryota</taxon>
        <taxon>Amoebozoa</taxon>
        <taxon>Evosea</taxon>
        <taxon>Archamoebae</taxon>
        <taxon>Mastigamoebida</taxon>
        <taxon>Entamoebidae</taxon>
        <taxon>Entamoeba</taxon>
    </lineage>
</organism>
<evidence type="ECO:0000313" key="2">
    <source>
        <dbReference type="Proteomes" id="UP000014680"/>
    </source>
</evidence>
<reference evidence="1 2" key="1">
    <citation type="submission" date="2012-10" db="EMBL/GenBank/DDBJ databases">
        <authorList>
            <person name="Zafar N."/>
            <person name="Inman J."/>
            <person name="Hall N."/>
            <person name="Lorenzi H."/>
            <person name="Caler E."/>
        </authorList>
    </citation>
    <scope>NUCLEOTIDE SEQUENCE [LARGE SCALE GENOMIC DNA]</scope>
    <source>
        <strain evidence="1 2">IP1</strain>
    </source>
</reference>